<keyword evidence="3" id="KW-1185">Reference proteome</keyword>
<organism evidence="2 3">
    <name type="scientific">Colwellia maritima</name>
    <dbReference type="NCBI Taxonomy" id="2912588"/>
    <lineage>
        <taxon>Bacteria</taxon>
        <taxon>Pseudomonadati</taxon>
        <taxon>Pseudomonadota</taxon>
        <taxon>Gammaproteobacteria</taxon>
        <taxon>Alteromonadales</taxon>
        <taxon>Colwelliaceae</taxon>
        <taxon>Colwellia</taxon>
    </lineage>
</organism>
<dbReference type="PANTHER" id="PTHR34720:SF9">
    <property type="entry name" value="BLR4714 PROTEIN"/>
    <property type="match status" value="1"/>
</dbReference>
<evidence type="ECO:0000313" key="2">
    <source>
        <dbReference type="EMBL" id="MCI2285846.1"/>
    </source>
</evidence>
<dbReference type="PANTHER" id="PTHR34720">
    <property type="entry name" value="MICROCYSTIN DEPENDENT PROTEIN"/>
    <property type="match status" value="1"/>
</dbReference>
<dbReference type="InterPro" id="IPR038081">
    <property type="entry name" value="CalX-like_sf"/>
</dbReference>
<evidence type="ECO:0000259" key="1">
    <source>
        <dbReference type="SMART" id="SM00736"/>
    </source>
</evidence>
<dbReference type="InterPro" id="IPR013783">
    <property type="entry name" value="Ig-like_fold"/>
</dbReference>
<evidence type="ECO:0000313" key="3">
    <source>
        <dbReference type="Proteomes" id="UP001139646"/>
    </source>
</evidence>
<proteinExistence type="predicted"/>
<feature type="domain" description="Dystroglycan-type cadherin-like" evidence="1">
    <location>
        <begin position="19"/>
        <end position="117"/>
    </location>
</feature>
<dbReference type="Proteomes" id="UP001139646">
    <property type="component" value="Unassembled WGS sequence"/>
</dbReference>
<dbReference type="Gene3D" id="2.60.40.10">
    <property type="entry name" value="Immunoglobulins"/>
    <property type="match status" value="1"/>
</dbReference>
<name>A0ABS9X6H9_9GAMM</name>
<dbReference type="Pfam" id="PF17963">
    <property type="entry name" value="Big_9"/>
    <property type="match status" value="1"/>
</dbReference>
<dbReference type="SUPFAM" id="SSF49313">
    <property type="entry name" value="Cadherin-like"/>
    <property type="match status" value="1"/>
</dbReference>
<dbReference type="InterPro" id="IPR006644">
    <property type="entry name" value="Cadg"/>
</dbReference>
<sequence length="618" mass="64393">MALGATHSIASFDITVSNVNDAPIISGEPSITVDQGENYGFTPTVFDIDANDTQTFSIINKPSQATFNAATGSLTGIPGHSNVGATSGIVISVKDSENASASLAAFTITVVNVNDAPIAVADSITLPISTNNTYQLPVLNNDSDDDDDTLSITGAQASIGNVTTDGTTITFTSAAGFVGSLQLTYTITDGNQAYADTTVSLTIEGDSDETAPVITVPDTVEVNATGLYTKVDLGTATAVNSQGKSLPISLVDGKPLFRPGNNVAYWQATDPDSGLVSIASQKVIVHPLVSLSKDQTVIEGETASVQVILNGEAPSYPVAVSLSLSGDATSTDYSISTTEVIISSGTQTSFTIDILKDDIAEEDETLTLTLTANNVSSNDKHHIIITEQNFAPAIALSASQNGENRQVIIPGDGDVNITSKVNDINGDNVTLQWTYDAQLNITENSDNSVTLAPQNLASGIYGISLTATDDGVGSLSNTQTLYLEVLTTLAVLTDDDTDGDMIPDSEEGYGDSDQDGIPDYLDAIAECNVMPEQLSVQNGFLIEGEPGVCLRKGNTLVGGETGGLQLTNDDIARSVGSDEQAVIIGGIFDFIVTGLPEVGQNYKVVLPQRQPIRRSGLS</sequence>
<dbReference type="SMART" id="SM00736">
    <property type="entry name" value="CADG"/>
    <property type="match status" value="1"/>
</dbReference>
<accession>A0ABS9X6H9</accession>
<reference evidence="2" key="1">
    <citation type="submission" date="2022-01" db="EMBL/GenBank/DDBJ databases">
        <title>Colwellia maritima, isolated from seawater.</title>
        <authorList>
            <person name="Kristyanto S."/>
            <person name="Jung J."/>
            <person name="Jeon C.O."/>
        </authorList>
    </citation>
    <scope>NUCLEOTIDE SEQUENCE</scope>
    <source>
        <strain evidence="2">MSW7</strain>
    </source>
</reference>
<dbReference type="EMBL" id="JAKKSL010000006">
    <property type="protein sequence ID" value="MCI2285846.1"/>
    <property type="molecule type" value="Genomic_DNA"/>
</dbReference>
<dbReference type="Gene3D" id="2.60.40.2030">
    <property type="match status" value="1"/>
</dbReference>
<protein>
    <submittedName>
        <fullName evidence="2">Ig-like domain-containing protein</fullName>
    </submittedName>
</protein>
<comment type="caution">
    <text evidence="2">The sequence shown here is derived from an EMBL/GenBank/DDBJ whole genome shotgun (WGS) entry which is preliminary data.</text>
</comment>
<dbReference type="RefSeq" id="WP_242288797.1">
    <property type="nucleotide sequence ID" value="NZ_JAKKSL010000006.1"/>
</dbReference>
<gene>
    <name evidence="2" type="ORF">L3081_23760</name>
</gene>
<dbReference type="InterPro" id="IPR015919">
    <property type="entry name" value="Cadherin-like_sf"/>
</dbReference>
<dbReference type="SUPFAM" id="SSF141072">
    <property type="entry name" value="CalX-like"/>
    <property type="match status" value="1"/>
</dbReference>
<dbReference type="Gene3D" id="2.60.40.3440">
    <property type="match status" value="1"/>
</dbReference>